<dbReference type="EMBL" id="CP053073">
    <property type="protein sequence ID" value="QJR15886.1"/>
    <property type="molecule type" value="Genomic_DNA"/>
</dbReference>
<keyword evidence="1" id="KW-0732">Signal</keyword>
<feature type="signal peptide" evidence="1">
    <location>
        <begin position="1"/>
        <end position="21"/>
    </location>
</feature>
<name>A0A6M4H8E5_9PROT</name>
<reference evidence="2 3" key="1">
    <citation type="submission" date="2020-04" db="EMBL/GenBank/DDBJ databases">
        <title>Usitatibacter rugosus gen. nov., sp. nov. and Usitatibacter palustris sp. nov., novel members of Usitatibacteraceae fam. nov. within the order Nitrosomonadales isolated from soil.</title>
        <authorList>
            <person name="Huber K.J."/>
            <person name="Neumann-Schaal M."/>
            <person name="Geppert A."/>
            <person name="Luckner M."/>
            <person name="Wanner G."/>
            <person name="Overmann J."/>
        </authorList>
    </citation>
    <scope>NUCLEOTIDE SEQUENCE [LARGE SCALE GENOMIC DNA]</scope>
    <source>
        <strain evidence="2 3">Swamp67</strain>
    </source>
</reference>
<proteinExistence type="predicted"/>
<organism evidence="2 3">
    <name type="scientific">Usitatibacter palustris</name>
    <dbReference type="NCBI Taxonomy" id="2732487"/>
    <lineage>
        <taxon>Bacteria</taxon>
        <taxon>Pseudomonadati</taxon>
        <taxon>Pseudomonadota</taxon>
        <taxon>Betaproteobacteria</taxon>
        <taxon>Nitrosomonadales</taxon>
        <taxon>Usitatibacteraceae</taxon>
        <taxon>Usitatibacter</taxon>
    </lineage>
</organism>
<evidence type="ECO:0000256" key="1">
    <source>
        <dbReference type="SAM" id="SignalP"/>
    </source>
</evidence>
<dbReference type="RefSeq" id="WP_171163556.1">
    <property type="nucleotide sequence ID" value="NZ_CP053073.1"/>
</dbReference>
<sequence length="83" mass="8820">MSRLVALAASFAALGAAFVTAASSHDPKQREDLAAVIALQGKPCGSVVSYATQGENDFVATCKDGNRYRVYTKDGRVLVEKQK</sequence>
<dbReference type="AlphaFoldDB" id="A0A6M4H8E5"/>
<keyword evidence="3" id="KW-1185">Reference proteome</keyword>
<evidence type="ECO:0000313" key="2">
    <source>
        <dbReference type="EMBL" id="QJR15886.1"/>
    </source>
</evidence>
<evidence type="ECO:0000313" key="3">
    <source>
        <dbReference type="Proteomes" id="UP000503096"/>
    </source>
</evidence>
<dbReference type="InParanoid" id="A0A6M4H8E5"/>
<evidence type="ECO:0008006" key="4">
    <source>
        <dbReference type="Google" id="ProtNLM"/>
    </source>
</evidence>
<dbReference type="KEGG" id="upl:DSM104440_02712"/>
<accession>A0A6M4H8E5</accession>
<gene>
    <name evidence="2" type="ORF">DSM104440_02712</name>
</gene>
<dbReference type="Proteomes" id="UP000503096">
    <property type="component" value="Chromosome"/>
</dbReference>
<protein>
    <recommendedName>
        <fullName evidence="4">Peptidase propeptide and YPEB domain-containing protein</fullName>
    </recommendedName>
</protein>
<feature type="chain" id="PRO_5026771778" description="Peptidase propeptide and YPEB domain-containing protein" evidence="1">
    <location>
        <begin position="22"/>
        <end position="83"/>
    </location>
</feature>